<protein>
    <submittedName>
        <fullName evidence="1">Uncharacterized protein</fullName>
    </submittedName>
</protein>
<accession>A0ABS6AWP7</accession>
<gene>
    <name evidence="1" type="ORF">KO481_13135</name>
</gene>
<organism evidence="1 2">
    <name type="scientific">Nocardia albiluteola</name>
    <dbReference type="NCBI Taxonomy" id="2842303"/>
    <lineage>
        <taxon>Bacteria</taxon>
        <taxon>Bacillati</taxon>
        <taxon>Actinomycetota</taxon>
        <taxon>Actinomycetes</taxon>
        <taxon>Mycobacteriales</taxon>
        <taxon>Nocardiaceae</taxon>
        <taxon>Nocardia</taxon>
    </lineage>
</organism>
<comment type="caution">
    <text evidence="1">The sequence shown here is derived from an EMBL/GenBank/DDBJ whole genome shotgun (WGS) entry which is preliminary data.</text>
</comment>
<dbReference type="EMBL" id="JAHKNI010000003">
    <property type="protein sequence ID" value="MBU3062463.1"/>
    <property type="molecule type" value="Genomic_DNA"/>
</dbReference>
<dbReference type="RefSeq" id="WP_215917307.1">
    <property type="nucleotide sequence ID" value="NZ_JAHKNI010000003.1"/>
</dbReference>
<name>A0ABS6AWP7_9NOCA</name>
<evidence type="ECO:0000313" key="2">
    <source>
        <dbReference type="Proteomes" id="UP000733379"/>
    </source>
</evidence>
<dbReference type="Proteomes" id="UP000733379">
    <property type="component" value="Unassembled WGS sequence"/>
</dbReference>
<sequence>MGLRSFGAQEVQGEFESFDFTAPSLLVRAAPAGEEVFFEFVEPGQHFRVDRQHRATDACEFMSAPGAVGASARAQLDAALVEMLLEFQPFVIGGLAILVGGPLGSAALDELLVVGDDVVVEDRDVAARSPGIRCSSGPPIEAAQSCCGCLET</sequence>
<proteinExistence type="predicted"/>
<evidence type="ECO:0000313" key="1">
    <source>
        <dbReference type="EMBL" id="MBU3062463.1"/>
    </source>
</evidence>
<reference evidence="1 2" key="1">
    <citation type="submission" date="2021-06" db="EMBL/GenBank/DDBJ databases">
        <title>Actinomycetes sequencing.</title>
        <authorList>
            <person name="Shan Q."/>
        </authorList>
    </citation>
    <scope>NUCLEOTIDE SEQUENCE [LARGE SCALE GENOMIC DNA]</scope>
    <source>
        <strain evidence="1 2">NEAU-G5</strain>
    </source>
</reference>
<keyword evidence="2" id="KW-1185">Reference proteome</keyword>